<evidence type="ECO:0000256" key="1">
    <source>
        <dbReference type="SAM" id="SignalP"/>
    </source>
</evidence>
<dbReference type="RefSeq" id="WP_344698505.1">
    <property type="nucleotide sequence ID" value="NZ_BAABBM010000001.1"/>
</dbReference>
<evidence type="ECO:0000313" key="3">
    <source>
        <dbReference type="Proteomes" id="UP001500827"/>
    </source>
</evidence>
<proteinExistence type="predicted"/>
<dbReference type="Proteomes" id="UP001500827">
    <property type="component" value="Unassembled WGS sequence"/>
</dbReference>
<name>A0ABP7L133_9SPHN</name>
<feature type="chain" id="PRO_5046815030" evidence="1">
    <location>
        <begin position="26"/>
        <end position="204"/>
    </location>
</feature>
<gene>
    <name evidence="2" type="ORF">GCM10022276_09160</name>
</gene>
<keyword evidence="3" id="KW-1185">Reference proteome</keyword>
<dbReference type="EMBL" id="BAABBM010000001">
    <property type="protein sequence ID" value="GAA3892211.1"/>
    <property type="molecule type" value="Genomic_DNA"/>
</dbReference>
<comment type="caution">
    <text evidence="2">The sequence shown here is derived from an EMBL/GenBank/DDBJ whole genome shotgun (WGS) entry which is preliminary data.</text>
</comment>
<feature type="signal peptide" evidence="1">
    <location>
        <begin position="1"/>
        <end position="25"/>
    </location>
</feature>
<protein>
    <submittedName>
        <fullName evidence="2">Uncharacterized protein</fullName>
    </submittedName>
</protein>
<accession>A0ABP7L133</accession>
<reference evidence="3" key="1">
    <citation type="journal article" date="2019" name="Int. J. Syst. Evol. Microbiol.">
        <title>The Global Catalogue of Microorganisms (GCM) 10K type strain sequencing project: providing services to taxonomists for standard genome sequencing and annotation.</title>
        <authorList>
            <consortium name="The Broad Institute Genomics Platform"/>
            <consortium name="The Broad Institute Genome Sequencing Center for Infectious Disease"/>
            <person name="Wu L."/>
            <person name="Ma J."/>
        </authorList>
    </citation>
    <scope>NUCLEOTIDE SEQUENCE [LARGE SCALE GENOMIC DNA]</scope>
    <source>
        <strain evidence="3">JCM 17543</strain>
    </source>
</reference>
<sequence>MTSFTRLLAAAAAVGSLSAPLAAQSAYGYQPQVYPQQQTYPQQAYPQQGYAYGQQQGYAYGQPGYGQQGYAQSPVTQIIDQLLGNRYNVTDRQAVSRCASAAMNQASAQYGAVDPRYTQQYGQQGYNNRYAAMRVSSITNVQRRQNGLRVTGVLSSGAHHGQYGGQYGYQNRDYARADVSFRCNVDYRGQVTNVRIGNNYGYNR</sequence>
<evidence type="ECO:0000313" key="2">
    <source>
        <dbReference type="EMBL" id="GAA3892211.1"/>
    </source>
</evidence>
<organism evidence="2 3">
    <name type="scientific">Sphingomonas limnosediminicola</name>
    <dbReference type="NCBI Taxonomy" id="940133"/>
    <lineage>
        <taxon>Bacteria</taxon>
        <taxon>Pseudomonadati</taxon>
        <taxon>Pseudomonadota</taxon>
        <taxon>Alphaproteobacteria</taxon>
        <taxon>Sphingomonadales</taxon>
        <taxon>Sphingomonadaceae</taxon>
        <taxon>Sphingomonas</taxon>
    </lineage>
</organism>
<keyword evidence="1" id="KW-0732">Signal</keyword>